<dbReference type="EMBL" id="HG994367">
    <property type="protein sequence ID" value="CAF1705385.1"/>
    <property type="molecule type" value="Genomic_DNA"/>
</dbReference>
<evidence type="ECO:0000313" key="1">
    <source>
        <dbReference type="EMBL" id="CAF1705385.1"/>
    </source>
</evidence>
<dbReference type="Proteomes" id="UP001295469">
    <property type="component" value="Chromosome C03"/>
</dbReference>
<dbReference type="AlphaFoldDB" id="A0A816IA98"/>
<sequence length="52" mass="6031">MSTTYKNSEECLGSVTTLFSYTKKKEKKKKIKCSFKRNRIKNQLIKKGKGVT</sequence>
<reference evidence="1" key="1">
    <citation type="submission" date="2021-01" db="EMBL/GenBank/DDBJ databases">
        <authorList>
            <consortium name="Genoscope - CEA"/>
            <person name="William W."/>
        </authorList>
    </citation>
    <scope>NUCLEOTIDE SEQUENCE</scope>
</reference>
<protein>
    <submittedName>
        <fullName evidence="1">(rape) hypothetical protein</fullName>
    </submittedName>
</protein>
<accession>A0A816IA98</accession>
<organism evidence="1">
    <name type="scientific">Brassica napus</name>
    <name type="common">Rape</name>
    <dbReference type="NCBI Taxonomy" id="3708"/>
    <lineage>
        <taxon>Eukaryota</taxon>
        <taxon>Viridiplantae</taxon>
        <taxon>Streptophyta</taxon>
        <taxon>Embryophyta</taxon>
        <taxon>Tracheophyta</taxon>
        <taxon>Spermatophyta</taxon>
        <taxon>Magnoliopsida</taxon>
        <taxon>eudicotyledons</taxon>
        <taxon>Gunneridae</taxon>
        <taxon>Pentapetalae</taxon>
        <taxon>rosids</taxon>
        <taxon>malvids</taxon>
        <taxon>Brassicales</taxon>
        <taxon>Brassicaceae</taxon>
        <taxon>Brassiceae</taxon>
        <taxon>Brassica</taxon>
    </lineage>
</organism>
<proteinExistence type="predicted"/>
<name>A0A816IA98_BRANA</name>
<gene>
    <name evidence="1" type="ORF">DARMORV10_C03P52370.1</name>
</gene>